<dbReference type="RefSeq" id="WP_002444652.1">
    <property type="nucleotide sequence ID" value="NZ_AP018585.1"/>
</dbReference>
<dbReference type="PANTHER" id="PTHR42850">
    <property type="entry name" value="METALLOPHOSPHOESTERASE"/>
    <property type="match status" value="1"/>
</dbReference>
<dbReference type="Gene3D" id="3.60.21.10">
    <property type="match status" value="1"/>
</dbReference>
<dbReference type="InterPro" id="IPR004843">
    <property type="entry name" value="Calcineurin-like_PHP"/>
</dbReference>
<evidence type="ECO:0000259" key="1">
    <source>
        <dbReference type="Pfam" id="PF00149"/>
    </source>
</evidence>
<dbReference type="InterPro" id="IPR050126">
    <property type="entry name" value="Ap4A_hydrolase"/>
</dbReference>
<dbReference type="Pfam" id="PF00149">
    <property type="entry name" value="Metallophos"/>
    <property type="match status" value="1"/>
</dbReference>
<gene>
    <name evidence="2" type="ORF">JMUB590_0240</name>
</gene>
<protein>
    <submittedName>
        <fullName evidence="2">Metallophosphoesterase</fullName>
    </submittedName>
</protein>
<dbReference type="Proteomes" id="UP000274772">
    <property type="component" value="Chromosome"/>
</dbReference>
<evidence type="ECO:0000313" key="3">
    <source>
        <dbReference type="Proteomes" id="UP000274772"/>
    </source>
</evidence>
<dbReference type="PANTHER" id="PTHR42850:SF4">
    <property type="entry name" value="ZINC-DEPENDENT ENDOPOLYPHOSPHATASE"/>
    <property type="match status" value="1"/>
</dbReference>
<reference evidence="2 3" key="1">
    <citation type="submission" date="2018-05" db="EMBL/GenBank/DDBJ databases">
        <title>Complete genome sequencing of three human clinical isolates of Staphylococcus caprae reveals virulence factors similar to those of S. epidermidis and S. capitis.</title>
        <authorList>
            <person name="Watanabe S."/>
            <person name="Cui L."/>
        </authorList>
    </citation>
    <scope>NUCLEOTIDE SEQUENCE [LARGE SCALE GENOMIC DNA]</scope>
    <source>
        <strain evidence="2 3">JMUB590</strain>
    </source>
</reference>
<evidence type="ECO:0000313" key="2">
    <source>
        <dbReference type="EMBL" id="BBD91350.1"/>
    </source>
</evidence>
<keyword evidence="3" id="KW-1185">Reference proteome</keyword>
<feature type="domain" description="Calcineurin-like phosphoesterase" evidence="1">
    <location>
        <begin position="4"/>
        <end position="151"/>
    </location>
</feature>
<accession>A0ABM7FMM7</accession>
<sequence length="205" mass="23448">MSKRLLVASDIHGHGKSLSHLLKAAHYDDSKDQLVLIGDYVNNGPDSIGTLKLIKQLVKNGAIALVGNHELRWLERTDKRATEWHHFINQLPYYKVIDQYIFVHAGIDTSKSMRKQSRAVVTGHTPGNLNQYLPRNKVVIHGHIPNYRLGYKKDHIHIEHNIIDIDTGAGHNQYLTLLDLTSQRQYSVKVSDKDAIIQERRIKLK</sequence>
<dbReference type="InterPro" id="IPR029052">
    <property type="entry name" value="Metallo-depent_PP-like"/>
</dbReference>
<proteinExistence type="predicted"/>
<organism evidence="2 3">
    <name type="scientific">Staphylococcus caprae</name>
    <dbReference type="NCBI Taxonomy" id="29380"/>
    <lineage>
        <taxon>Bacteria</taxon>
        <taxon>Bacillati</taxon>
        <taxon>Bacillota</taxon>
        <taxon>Bacilli</taxon>
        <taxon>Bacillales</taxon>
        <taxon>Staphylococcaceae</taxon>
        <taxon>Staphylococcus</taxon>
    </lineage>
</organism>
<name>A0ABM7FMM7_9STAP</name>
<dbReference type="GeneID" id="58050021"/>
<dbReference type="SUPFAM" id="SSF56300">
    <property type="entry name" value="Metallo-dependent phosphatases"/>
    <property type="match status" value="1"/>
</dbReference>
<dbReference type="EMBL" id="AP018586">
    <property type="protein sequence ID" value="BBD91350.1"/>
    <property type="molecule type" value="Genomic_DNA"/>
</dbReference>